<dbReference type="Pfam" id="PF00534">
    <property type="entry name" value="Glycos_transf_1"/>
    <property type="match status" value="1"/>
</dbReference>
<reference evidence="2" key="1">
    <citation type="submission" date="2018-05" db="EMBL/GenBank/DDBJ databases">
        <authorList>
            <person name="Lanie J.A."/>
            <person name="Ng W.-L."/>
            <person name="Kazmierczak K.M."/>
            <person name="Andrzejewski T.M."/>
            <person name="Davidsen T.M."/>
            <person name="Wayne K.J."/>
            <person name="Tettelin H."/>
            <person name="Glass J.I."/>
            <person name="Rusch D."/>
            <person name="Podicherti R."/>
            <person name="Tsui H.-C.T."/>
            <person name="Winkler M.E."/>
        </authorList>
    </citation>
    <scope>NUCLEOTIDE SEQUENCE</scope>
</reference>
<sequence>MYDARIVNELRQRAWRVTVHNLEGAFPVVDNQARASITQTLEACPDGARVVIDGLALAGFADLADSHSSRLRILGLVHHPLAEETGLADQTRQQLATHEREALAACRGVVVTSAFTAKQMDAYGVPTSSVRVVSPGNDPARLAQGPAFGDPPSLLCVASVIPRKGHEVLIHALARLREISWTCVCVGSLTRAPTHAALVQEQARTNGLSGRICFTGECSTDVVNDFYDTSSVFVLPSHYEGFGLVLVEAMARGLPIVSTTAGAIPGTVPPDTGMLVEPGNPELLAGALRVLLAGEAGQVRRDMIGAAARRHASSLPSWGQAGRVFAAAMLELAPDES</sequence>
<dbReference type="PANTHER" id="PTHR45947:SF3">
    <property type="entry name" value="SULFOQUINOVOSYL TRANSFERASE SQD2"/>
    <property type="match status" value="1"/>
</dbReference>
<dbReference type="GO" id="GO:0016758">
    <property type="term" value="F:hexosyltransferase activity"/>
    <property type="evidence" value="ECO:0007669"/>
    <property type="project" value="TreeGrafter"/>
</dbReference>
<dbReference type="AlphaFoldDB" id="A0A381RQD9"/>
<dbReference type="InterPro" id="IPR050194">
    <property type="entry name" value="Glycosyltransferase_grp1"/>
</dbReference>
<evidence type="ECO:0000313" key="2">
    <source>
        <dbReference type="EMBL" id="SUZ93188.1"/>
    </source>
</evidence>
<protein>
    <recommendedName>
        <fullName evidence="1">Glycosyl transferase family 1 domain-containing protein</fullName>
    </recommendedName>
</protein>
<dbReference type="SUPFAM" id="SSF53756">
    <property type="entry name" value="UDP-Glycosyltransferase/glycogen phosphorylase"/>
    <property type="match status" value="1"/>
</dbReference>
<dbReference type="Gene3D" id="3.40.50.2000">
    <property type="entry name" value="Glycogen Phosphorylase B"/>
    <property type="match status" value="2"/>
</dbReference>
<accession>A0A381RQD9</accession>
<name>A0A381RQD9_9ZZZZ</name>
<evidence type="ECO:0000259" key="1">
    <source>
        <dbReference type="Pfam" id="PF00534"/>
    </source>
</evidence>
<gene>
    <name evidence="2" type="ORF">METZ01_LOCUS46042</name>
</gene>
<dbReference type="EMBL" id="UINC01002125">
    <property type="protein sequence ID" value="SUZ93188.1"/>
    <property type="molecule type" value="Genomic_DNA"/>
</dbReference>
<dbReference type="CDD" id="cd03801">
    <property type="entry name" value="GT4_PimA-like"/>
    <property type="match status" value="1"/>
</dbReference>
<dbReference type="InterPro" id="IPR001296">
    <property type="entry name" value="Glyco_trans_1"/>
</dbReference>
<organism evidence="2">
    <name type="scientific">marine metagenome</name>
    <dbReference type="NCBI Taxonomy" id="408172"/>
    <lineage>
        <taxon>unclassified sequences</taxon>
        <taxon>metagenomes</taxon>
        <taxon>ecological metagenomes</taxon>
    </lineage>
</organism>
<proteinExistence type="predicted"/>
<feature type="domain" description="Glycosyl transferase family 1" evidence="1">
    <location>
        <begin position="146"/>
        <end position="308"/>
    </location>
</feature>
<dbReference type="PANTHER" id="PTHR45947">
    <property type="entry name" value="SULFOQUINOVOSYL TRANSFERASE SQD2"/>
    <property type="match status" value="1"/>
</dbReference>